<evidence type="ECO:0000256" key="2">
    <source>
        <dbReference type="ARBA" id="ARBA00010666"/>
    </source>
</evidence>
<evidence type="ECO:0000313" key="11">
    <source>
        <dbReference type="Proteomes" id="UP000019118"/>
    </source>
</evidence>
<dbReference type="RefSeq" id="XP_019757806.1">
    <property type="nucleotide sequence ID" value="XM_019902247.2"/>
</dbReference>
<feature type="transmembrane region" description="Helical" evidence="8">
    <location>
        <begin position="553"/>
        <end position="577"/>
    </location>
</feature>
<evidence type="ECO:0000256" key="8">
    <source>
        <dbReference type="SAM" id="Phobius"/>
    </source>
</evidence>
<evidence type="ECO:0000256" key="1">
    <source>
        <dbReference type="ARBA" id="ARBA00004141"/>
    </source>
</evidence>
<dbReference type="KEGG" id="dpa:109536156"/>
<dbReference type="GO" id="GO:0005794">
    <property type="term" value="C:Golgi apparatus"/>
    <property type="evidence" value="ECO:0007669"/>
    <property type="project" value="UniProtKB-ARBA"/>
</dbReference>
<evidence type="ECO:0000256" key="7">
    <source>
        <dbReference type="ARBA" id="ARBA00023180"/>
    </source>
</evidence>
<keyword evidence="5 8" id="KW-1133">Transmembrane helix</keyword>
<protein>
    <recommendedName>
        <fullName evidence="9">Cas1p 10 TM acyl transferase domain-containing protein</fullName>
    </recommendedName>
</protein>
<evidence type="ECO:0000256" key="4">
    <source>
        <dbReference type="ARBA" id="ARBA00022692"/>
    </source>
</evidence>
<evidence type="ECO:0000256" key="3">
    <source>
        <dbReference type="ARBA" id="ARBA00022679"/>
    </source>
</evidence>
<keyword evidence="11" id="KW-1185">Reference proteome</keyword>
<evidence type="ECO:0000313" key="10">
    <source>
        <dbReference type="EnsemblMetazoa" id="XP_019757806.1"/>
    </source>
</evidence>
<dbReference type="PANTHER" id="PTHR13533:SF1">
    <property type="entry name" value="N-ACETYLNEURAMINATE 9-O-ACETYLTRANSFERASE"/>
    <property type="match status" value="1"/>
</dbReference>
<feature type="transmembrane region" description="Helical" evidence="8">
    <location>
        <begin position="23"/>
        <end position="40"/>
    </location>
</feature>
<accession>A0AAR5PAV1</accession>
<dbReference type="InterPro" id="IPR012419">
    <property type="entry name" value="Cas1_AcylTrans_dom"/>
</dbReference>
<evidence type="ECO:0000259" key="9">
    <source>
        <dbReference type="Pfam" id="PF07779"/>
    </source>
</evidence>
<keyword evidence="7" id="KW-0325">Glycoprotein</keyword>
<sequence>MSNENSGMEKIIEEINSKNAKKLAFFLILCFACYHALLHVKYGTNSCRWLLSDGRYKGDKEWQPYGCMLHPYTKIDTKRCLRYIDYNGYKTHYAFIGDSRIKQLYMGVIKHMAQNEQMPVESDNVNSNLSYTDDILNMKVEFFWAPFVSNAMIDFFRVWEASKDPPSVIVVGSALWSIINSNGSKESVEQYKINLTRLVQPIDRLYEKKSRILWTIQAPVNQDKLVADKAAVKNNLLDLYNNAAIEILSDSKANLWWSIRLIGQGMVLESPDGIHLAERPLKHCTQILLNMYCNDYMNFNDGTCCSSMESYTTLQIVTFVILAFCVLTANCMGLYRFIIKLRGRPLHDYQLVPDVESDAPLVSTQNYYLLFTSLTKMSIIMAYFFICDRTNFFMKENKYYSEFSFWLPIGYVMVLGLFFTEDSKLTKILHRDQLNECKGWMQLVILVYHVTGASRILIIKMHIKVLISSYLFLLGYEQFSYVWHRGDISIVSLFRNLFKLNFMTVTLCLCMNRPYQFYYFGPLLSFWYLMIYCFFAFPPHITAQTSENNLKQFFYLLIKFVCLFSIITILFMSEVFFEKIFVTRPWKALFVTTDDDIHEWWFRWKLDRYSIIYGMCFSLLLTVGQKYNIFDDNNHSNLFSKGMALSATLAAFLGLGTYTTITFLCRNELECSEIHSYVVFIPIVSYIFLRNISGMLRTRYSSFFAWFGEIHLELFLSQYHIWLAADTHGVLVLIPGFPVLNLIITTFLFVCASHEIHQVTNTLLPYAVPSEWKHVLRNFILFLAILVPIGINDGMFY</sequence>
<proteinExistence type="inferred from homology"/>
<name>A0AAR5PAV1_DENPD</name>
<reference evidence="10" key="2">
    <citation type="submission" date="2024-08" db="UniProtKB">
        <authorList>
            <consortium name="EnsemblMetazoa"/>
        </authorList>
    </citation>
    <scope>IDENTIFICATION</scope>
</reference>
<dbReference type="GO" id="GO:0005975">
    <property type="term" value="P:carbohydrate metabolic process"/>
    <property type="evidence" value="ECO:0007669"/>
    <property type="project" value="UniProtKB-ARBA"/>
</dbReference>
<feature type="transmembrane region" description="Helical" evidence="8">
    <location>
        <begin position="611"/>
        <end position="630"/>
    </location>
</feature>
<feature type="transmembrane region" description="Helical" evidence="8">
    <location>
        <begin position="774"/>
        <end position="791"/>
    </location>
</feature>
<dbReference type="PANTHER" id="PTHR13533">
    <property type="entry name" value="N-ACETYLNEURAMINATE 9-O-ACETYLTRANSFERASE"/>
    <property type="match status" value="1"/>
</dbReference>
<feature type="transmembrane region" description="Helical" evidence="8">
    <location>
        <begin position="399"/>
        <end position="419"/>
    </location>
</feature>
<dbReference type="GO" id="GO:0016020">
    <property type="term" value="C:membrane"/>
    <property type="evidence" value="ECO:0007669"/>
    <property type="project" value="UniProtKB-SubCell"/>
</dbReference>
<feature type="transmembrane region" description="Helical" evidence="8">
    <location>
        <begin position="465"/>
        <end position="484"/>
    </location>
</feature>
<organism evidence="10 11">
    <name type="scientific">Dendroctonus ponderosae</name>
    <name type="common">Mountain pine beetle</name>
    <dbReference type="NCBI Taxonomy" id="77166"/>
    <lineage>
        <taxon>Eukaryota</taxon>
        <taxon>Metazoa</taxon>
        <taxon>Ecdysozoa</taxon>
        <taxon>Arthropoda</taxon>
        <taxon>Hexapoda</taxon>
        <taxon>Insecta</taxon>
        <taxon>Pterygota</taxon>
        <taxon>Neoptera</taxon>
        <taxon>Endopterygota</taxon>
        <taxon>Coleoptera</taxon>
        <taxon>Polyphaga</taxon>
        <taxon>Cucujiformia</taxon>
        <taxon>Curculionidae</taxon>
        <taxon>Scolytinae</taxon>
        <taxon>Dendroctonus</taxon>
    </lineage>
</organism>
<feature type="domain" description="Cas1p 10 TM acyl transferase" evidence="9">
    <location>
        <begin position="297"/>
        <end position="779"/>
    </location>
</feature>
<keyword evidence="6 8" id="KW-0472">Membrane</keyword>
<comment type="subcellular location">
    <subcellularLocation>
        <location evidence="1">Membrane</location>
        <topology evidence="1">Multi-pass membrane protein</topology>
    </subcellularLocation>
</comment>
<comment type="similarity">
    <text evidence="2">Belongs to the PC-esterase family. CASD1 subfamily.</text>
</comment>
<feature type="transmembrane region" description="Helical" evidence="8">
    <location>
        <begin position="642"/>
        <end position="665"/>
    </location>
</feature>
<feature type="transmembrane region" description="Helical" evidence="8">
    <location>
        <begin position="439"/>
        <end position="458"/>
    </location>
</feature>
<keyword evidence="3" id="KW-0808">Transferase</keyword>
<dbReference type="GO" id="GO:0016740">
    <property type="term" value="F:transferase activity"/>
    <property type="evidence" value="ECO:0007669"/>
    <property type="project" value="UniProtKB-KW"/>
</dbReference>
<evidence type="ECO:0000256" key="5">
    <source>
        <dbReference type="ARBA" id="ARBA00022989"/>
    </source>
</evidence>
<keyword evidence="4 8" id="KW-0812">Transmembrane</keyword>
<feature type="transmembrane region" description="Helical" evidence="8">
    <location>
        <begin position="730"/>
        <end position="753"/>
    </location>
</feature>
<feature type="transmembrane region" description="Helical" evidence="8">
    <location>
        <begin position="677"/>
        <end position="696"/>
    </location>
</feature>
<feature type="transmembrane region" description="Helical" evidence="8">
    <location>
        <begin position="367"/>
        <end position="387"/>
    </location>
</feature>
<dbReference type="EnsemblMetazoa" id="XM_019902247.1">
    <property type="protein sequence ID" value="XP_019757806.1"/>
    <property type="gene ID" value="LOC109536156"/>
</dbReference>
<dbReference type="Proteomes" id="UP000019118">
    <property type="component" value="Unassembled WGS sequence"/>
</dbReference>
<reference evidence="11" key="1">
    <citation type="journal article" date="2013" name="Genome Biol.">
        <title>Draft genome of the mountain pine beetle, Dendroctonus ponderosae Hopkins, a major forest pest.</title>
        <authorList>
            <person name="Keeling C.I."/>
            <person name="Yuen M.M."/>
            <person name="Liao N.Y."/>
            <person name="Docking T.R."/>
            <person name="Chan S.K."/>
            <person name="Taylor G.A."/>
            <person name="Palmquist D.L."/>
            <person name="Jackman S.D."/>
            <person name="Nguyen A."/>
            <person name="Li M."/>
            <person name="Henderson H."/>
            <person name="Janes J.K."/>
            <person name="Zhao Y."/>
            <person name="Pandoh P."/>
            <person name="Moore R."/>
            <person name="Sperling F.A."/>
            <person name="Huber D.P."/>
            <person name="Birol I."/>
            <person name="Jones S.J."/>
            <person name="Bohlmann J."/>
        </authorList>
    </citation>
    <scope>NUCLEOTIDE SEQUENCE</scope>
</reference>
<dbReference type="GeneID" id="109536156"/>
<evidence type="ECO:0000256" key="6">
    <source>
        <dbReference type="ARBA" id="ARBA00023136"/>
    </source>
</evidence>
<dbReference type="Pfam" id="PF07779">
    <property type="entry name" value="Cas1_AcylT"/>
    <property type="match status" value="1"/>
</dbReference>
<dbReference type="AlphaFoldDB" id="A0AAR5PAV1"/>
<feature type="transmembrane region" description="Helical" evidence="8">
    <location>
        <begin position="316"/>
        <end position="338"/>
    </location>
</feature>
<feature type="transmembrane region" description="Helical" evidence="8">
    <location>
        <begin position="517"/>
        <end position="541"/>
    </location>
</feature>